<gene>
    <name evidence="3" type="ORF">CKO21_18050</name>
</gene>
<feature type="compositionally biased region" description="Basic residues" evidence="1">
    <location>
        <begin position="1"/>
        <end position="11"/>
    </location>
</feature>
<evidence type="ECO:0000313" key="4">
    <source>
        <dbReference type="Proteomes" id="UP000778970"/>
    </source>
</evidence>
<dbReference type="Pfam" id="PF13508">
    <property type="entry name" value="Acetyltransf_7"/>
    <property type="match status" value="1"/>
</dbReference>
<dbReference type="Gene3D" id="3.40.630.90">
    <property type="match status" value="1"/>
</dbReference>
<dbReference type="GO" id="GO:0016747">
    <property type="term" value="F:acyltransferase activity, transferring groups other than amino-acyl groups"/>
    <property type="evidence" value="ECO:0007669"/>
    <property type="project" value="InterPro"/>
</dbReference>
<protein>
    <submittedName>
        <fullName evidence="3">N-acetyltransferase</fullName>
    </submittedName>
</protein>
<dbReference type="Pfam" id="PF18014">
    <property type="entry name" value="Acetyltransf_18"/>
    <property type="match status" value="1"/>
</dbReference>
<dbReference type="InterPro" id="IPR041496">
    <property type="entry name" value="YitH/HolE_GNAT"/>
</dbReference>
<dbReference type="PANTHER" id="PTHR47237:SF2">
    <property type="entry name" value="BLL4206 PROTEIN"/>
    <property type="match status" value="1"/>
</dbReference>
<reference evidence="3" key="2">
    <citation type="journal article" date="2020" name="Microorganisms">
        <title>Osmotic Adaptation and Compatible Solute Biosynthesis of Phototrophic Bacteria as Revealed from Genome Analyses.</title>
        <authorList>
            <person name="Imhoff J.F."/>
            <person name="Rahn T."/>
            <person name="Kunzel S."/>
            <person name="Keller A."/>
            <person name="Neulinger S.C."/>
        </authorList>
    </citation>
    <scope>NUCLEOTIDE SEQUENCE</scope>
    <source>
        <strain evidence="3">DSM 9154</strain>
    </source>
</reference>
<dbReference type="InterPro" id="IPR016181">
    <property type="entry name" value="Acyl_CoA_acyltransferase"/>
</dbReference>
<organism evidence="3 4">
    <name type="scientific">Rhodovibrio salinarum</name>
    <dbReference type="NCBI Taxonomy" id="1087"/>
    <lineage>
        <taxon>Bacteria</taxon>
        <taxon>Pseudomonadati</taxon>
        <taxon>Pseudomonadota</taxon>
        <taxon>Alphaproteobacteria</taxon>
        <taxon>Rhodospirillales</taxon>
        <taxon>Rhodovibrionaceae</taxon>
        <taxon>Rhodovibrio</taxon>
    </lineage>
</organism>
<reference evidence="3" key="1">
    <citation type="submission" date="2017-08" db="EMBL/GenBank/DDBJ databases">
        <authorList>
            <person name="Imhoff J.F."/>
            <person name="Rahn T."/>
            <person name="Kuenzel S."/>
            <person name="Neulinger S.C."/>
        </authorList>
    </citation>
    <scope>NUCLEOTIDE SEQUENCE</scope>
    <source>
        <strain evidence="3">DSM 9154</strain>
    </source>
</reference>
<comment type="caution">
    <text evidence="3">The sequence shown here is derived from an EMBL/GenBank/DDBJ whole genome shotgun (WGS) entry which is preliminary data.</text>
</comment>
<accession>A0A934QLQ4</accession>
<evidence type="ECO:0000313" key="3">
    <source>
        <dbReference type="EMBL" id="MBK1699151.1"/>
    </source>
</evidence>
<dbReference type="SUPFAM" id="SSF55729">
    <property type="entry name" value="Acyl-CoA N-acyltransferases (Nat)"/>
    <property type="match status" value="1"/>
</dbReference>
<proteinExistence type="predicted"/>
<dbReference type="Gene3D" id="3.40.630.30">
    <property type="match status" value="1"/>
</dbReference>
<feature type="domain" description="N-acetyltransferase" evidence="2">
    <location>
        <begin position="25"/>
        <end position="155"/>
    </location>
</feature>
<feature type="region of interest" description="Disordered" evidence="1">
    <location>
        <begin position="1"/>
        <end position="22"/>
    </location>
</feature>
<dbReference type="AlphaFoldDB" id="A0A934QLQ4"/>
<sequence length="296" mass="31848">MRSHLPARRSQTHRDDTDGDVMTPITLAPFEVGHLDTALTLSQQVGWPHRIEDWELIRILSRGWVALEGAQVVGTAFLTPYGPTLGAANMIIVDERMRGRGVGRRLMDALLEAREGRTLQLVATEAGRPLYERLGFRPLVRIAQYQGTVGQVRAPGGVEPADQHDLSELVDLDHAASGGMRSALLSALIDQGPAAVIRRAGRIAAFGFRRPFGRGHVVGPIIASHIEDTQALTAHHLAACPGAFARIDVPEPTQMGSWLEETGLLHAGGGLMMRLPGHPLPSTEATVHALTSQALG</sequence>
<dbReference type="InterPro" id="IPR000182">
    <property type="entry name" value="GNAT_dom"/>
</dbReference>
<dbReference type="PANTHER" id="PTHR47237">
    <property type="entry name" value="SLL0310 PROTEIN"/>
    <property type="match status" value="1"/>
</dbReference>
<keyword evidence="4" id="KW-1185">Reference proteome</keyword>
<dbReference type="PROSITE" id="PS51186">
    <property type="entry name" value="GNAT"/>
    <property type="match status" value="1"/>
</dbReference>
<dbReference type="InterPro" id="IPR052729">
    <property type="entry name" value="Acyl/Acetyltrans_Enzymes"/>
</dbReference>
<evidence type="ECO:0000259" key="2">
    <source>
        <dbReference type="PROSITE" id="PS51186"/>
    </source>
</evidence>
<evidence type="ECO:0000256" key="1">
    <source>
        <dbReference type="SAM" id="MobiDB-lite"/>
    </source>
</evidence>
<name>A0A934QLQ4_9PROT</name>
<dbReference type="EMBL" id="NRRE01000034">
    <property type="protein sequence ID" value="MBK1699151.1"/>
    <property type="molecule type" value="Genomic_DNA"/>
</dbReference>
<dbReference type="Proteomes" id="UP000778970">
    <property type="component" value="Unassembled WGS sequence"/>
</dbReference>